<dbReference type="SMART" id="SM00066">
    <property type="entry name" value="GAL4"/>
    <property type="match status" value="1"/>
</dbReference>
<keyword evidence="1" id="KW-0479">Metal-binding</keyword>
<evidence type="ECO:0000256" key="1">
    <source>
        <dbReference type="ARBA" id="ARBA00022723"/>
    </source>
</evidence>
<dbReference type="OrthoDB" id="3796980at2759"/>
<dbReference type="Proteomes" id="UP001152607">
    <property type="component" value="Unassembled WGS sequence"/>
</dbReference>
<feature type="domain" description="Zn(2)-C6 fungal-type" evidence="7">
    <location>
        <begin position="20"/>
        <end position="50"/>
    </location>
</feature>
<evidence type="ECO:0000256" key="5">
    <source>
        <dbReference type="ARBA" id="ARBA00023163"/>
    </source>
</evidence>
<keyword evidence="9" id="KW-1185">Reference proteome</keyword>
<dbReference type="InterPro" id="IPR021858">
    <property type="entry name" value="Fun_TF"/>
</dbReference>
<dbReference type="InterPro" id="IPR001138">
    <property type="entry name" value="Zn2Cys6_DnaBD"/>
</dbReference>
<dbReference type="PROSITE" id="PS50048">
    <property type="entry name" value="ZN2_CY6_FUNGAL_2"/>
    <property type="match status" value="1"/>
</dbReference>
<reference evidence="8" key="1">
    <citation type="submission" date="2023-01" db="EMBL/GenBank/DDBJ databases">
        <authorList>
            <person name="Van Ghelder C."/>
            <person name="Rancurel C."/>
        </authorList>
    </citation>
    <scope>NUCLEOTIDE SEQUENCE</scope>
    <source>
        <strain evidence="8">CNCM I-4278</strain>
    </source>
</reference>
<dbReference type="EMBL" id="CAOQHR010000002">
    <property type="protein sequence ID" value="CAI6295959.1"/>
    <property type="molecule type" value="Genomic_DNA"/>
</dbReference>
<evidence type="ECO:0000256" key="6">
    <source>
        <dbReference type="ARBA" id="ARBA00023242"/>
    </source>
</evidence>
<dbReference type="PANTHER" id="PTHR36206">
    <property type="entry name" value="ASPERCRYPTIN BIOSYNTHESIS CLUSTER-SPECIFIC TRANSCRIPTION REGULATOR ATNN-RELATED"/>
    <property type="match status" value="1"/>
</dbReference>
<name>A0A9W4U742_9PLEO</name>
<gene>
    <name evidence="8" type="ORF">PDIGIT_LOCUS2648</name>
</gene>
<protein>
    <recommendedName>
        <fullName evidence="7">Zn(2)-C6 fungal-type domain-containing protein</fullName>
    </recommendedName>
</protein>
<evidence type="ECO:0000313" key="8">
    <source>
        <dbReference type="EMBL" id="CAI6295959.1"/>
    </source>
</evidence>
<keyword evidence="5" id="KW-0804">Transcription</keyword>
<proteinExistence type="predicted"/>
<evidence type="ECO:0000256" key="2">
    <source>
        <dbReference type="ARBA" id="ARBA00022833"/>
    </source>
</evidence>
<dbReference type="Gene3D" id="4.10.240.10">
    <property type="entry name" value="Zn(2)-C6 fungal-type DNA-binding domain"/>
    <property type="match status" value="1"/>
</dbReference>
<sequence>MSTPSEERRLRVQGPRSAAGCRICKQRHVKCDETRPECKRCLKGGRRCEYARPPGTTRKSFIIYTVSRSPPTFPDLDACTQRALHHYRVEAAPAITYPFYSELWSKTVFQMSEKYPFVMSALIALSNMYELYQQPSSARLSLQQSSIHHYNKAINGIVSTSRDEDSMEAIIVSSIIFYALDNIRGSWSSALRHAISGMNMIEEHQKLLQSQQNHKKASETMIKKFRDELVMLTYQALEMGGLEHSKLHLTSGIWDLDIPASFASAEQAFYHYQVLHNRSMNTIIRFKSQSPTGNSGIQDVIRSVEGQHEVDRLKAGVQSWDRAFQPLQQQMIAHEIKDERQRRAISYMKMMWDVMLAAYLPGRTLLNTESTKALEEMWAYHNLESDYVNNKFALYLSHLPVLFQFATRGCPEEQELALRTLRSGILARREGAWTTVEAAVIAERVINMKENMPDRVVDVLEIDLFDGCRVKYLVRNVGGYGNEHNPPPEVYEEIIQLDSYMSALSLEPSPLDD</sequence>
<organism evidence="8 9">
    <name type="scientific">Periconia digitata</name>
    <dbReference type="NCBI Taxonomy" id="1303443"/>
    <lineage>
        <taxon>Eukaryota</taxon>
        <taxon>Fungi</taxon>
        <taxon>Dikarya</taxon>
        <taxon>Ascomycota</taxon>
        <taxon>Pezizomycotina</taxon>
        <taxon>Dothideomycetes</taxon>
        <taxon>Pleosporomycetidae</taxon>
        <taxon>Pleosporales</taxon>
        <taxon>Massarineae</taxon>
        <taxon>Periconiaceae</taxon>
        <taxon>Periconia</taxon>
    </lineage>
</organism>
<dbReference type="GO" id="GO:0000981">
    <property type="term" value="F:DNA-binding transcription factor activity, RNA polymerase II-specific"/>
    <property type="evidence" value="ECO:0007669"/>
    <property type="project" value="InterPro"/>
</dbReference>
<evidence type="ECO:0000259" key="7">
    <source>
        <dbReference type="PROSITE" id="PS50048"/>
    </source>
</evidence>
<keyword evidence="4" id="KW-0238">DNA-binding</keyword>
<evidence type="ECO:0000256" key="4">
    <source>
        <dbReference type="ARBA" id="ARBA00023125"/>
    </source>
</evidence>
<keyword evidence="6" id="KW-0539">Nucleus</keyword>
<dbReference type="PANTHER" id="PTHR36206:SF13">
    <property type="entry name" value="TRANSCRIPTIONAL REGULATORY PROTEIN MOC3"/>
    <property type="match status" value="1"/>
</dbReference>
<keyword evidence="2" id="KW-0862">Zinc</keyword>
<dbReference type="PROSITE" id="PS00463">
    <property type="entry name" value="ZN2_CY6_FUNGAL_1"/>
    <property type="match status" value="1"/>
</dbReference>
<evidence type="ECO:0000313" key="9">
    <source>
        <dbReference type="Proteomes" id="UP001152607"/>
    </source>
</evidence>
<dbReference type="GO" id="GO:0003677">
    <property type="term" value="F:DNA binding"/>
    <property type="evidence" value="ECO:0007669"/>
    <property type="project" value="UniProtKB-KW"/>
</dbReference>
<dbReference type="SUPFAM" id="SSF57701">
    <property type="entry name" value="Zn2/Cys6 DNA-binding domain"/>
    <property type="match status" value="1"/>
</dbReference>
<evidence type="ECO:0000256" key="3">
    <source>
        <dbReference type="ARBA" id="ARBA00023015"/>
    </source>
</evidence>
<dbReference type="AlphaFoldDB" id="A0A9W4U742"/>
<comment type="caution">
    <text evidence="8">The sequence shown here is derived from an EMBL/GenBank/DDBJ whole genome shotgun (WGS) entry which is preliminary data.</text>
</comment>
<dbReference type="GO" id="GO:0008270">
    <property type="term" value="F:zinc ion binding"/>
    <property type="evidence" value="ECO:0007669"/>
    <property type="project" value="InterPro"/>
</dbReference>
<dbReference type="CDD" id="cd00067">
    <property type="entry name" value="GAL4"/>
    <property type="match status" value="1"/>
</dbReference>
<dbReference type="Pfam" id="PF11951">
    <property type="entry name" value="Fungal_trans_2"/>
    <property type="match status" value="1"/>
</dbReference>
<accession>A0A9W4U742</accession>
<keyword evidence="3" id="KW-0805">Transcription regulation</keyword>
<dbReference type="Pfam" id="PF00172">
    <property type="entry name" value="Zn_clus"/>
    <property type="match status" value="1"/>
</dbReference>
<dbReference type="InterPro" id="IPR052360">
    <property type="entry name" value="Transcr_Regulatory_Proteins"/>
</dbReference>
<dbReference type="InterPro" id="IPR036864">
    <property type="entry name" value="Zn2-C6_fun-type_DNA-bd_sf"/>
</dbReference>